<dbReference type="AlphaFoldDB" id="A0A3C0CEY2"/>
<dbReference type="Gene3D" id="1.10.260.40">
    <property type="entry name" value="lambda repressor-like DNA-binding domains"/>
    <property type="match status" value="1"/>
</dbReference>
<name>A0A3C0CEY2_9BACT</name>
<protein>
    <submittedName>
        <fullName evidence="1">XRE family transcriptional regulator</fullName>
    </submittedName>
</protein>
<dbReference type="RefSeq" id="WP_007898096.1">
    <property type="nucleotide sequence ID" value="NZ_CATXAQ010000006.1"/>
</dbReference>
<sequence length="112" mass="13139">MAETNKILAILDNYLHDNPDEIAKEIAAEFRRRRIEKNLTREQVAEKSGVAVSNIVRFEQKGLISLKNLIGIAMALEYTSEIRHIFSQQKYDTMEELQEIKRNMNKKKAYKR</sequence>
<dbReference type="SUPFAM" id="SSF47413">
    <property type="entry name" value="lambda repressor-like DNA-binding domains"/>
    <property type="match status" value="1"/>
</dbReference>
<dbReference type="SMART" id="SM00530">
    <property type="entry name" value="HTH_XRE"/>
    <property type="match status" value="1"/>
</dbReference>
<dbReference type="Proteomes" id="UP000286598">
    <property type="component" value="Unassembled WGS sequence"/>
</dbReference>
<dbReference type="GeneID" id="78336597"/>
<dbReference type="OrthoDB" id="1071083at2"/>
<organism evidence="1 2">
    <name type="scientific">Leyella stercorea</name>
    <dbReference type="NCBI Taxonomy" id="363265"/>
    <lineage>
        <taxon>Bacteria</taxon>
        <taxon>Pseudomonadati</taxon>
        <taxon>Bacteroidota</taxon>
        <taxon>Bacteroidia</taxon>
        <taxon>Bacteroidales</taxon>
        <taxon>Prevotellaceae</taxon>
        <taxon>Leyella</taxon>
    </lineage>
</organism>
<dbReference type="CDD" id="cd00093">
    <property type="entry name" value="HTH_XRE"/>
    <property type="match status" value="1"/>
</dbReference>
<reference evidence="1 2" key="1">
    <citation type="submission" date="2018-08" db="EMBL/GenBank/DDBJ databases">
        <title>A genome reference for cultivated species of the human gut microbiota.</title>
        <authorList>
            <person name="Zou Y."/>
            <person name="Xue W."/>
            <person name="Luo G."/>
        </authorList>
    </citation>
    <scope>NUCLEOTIDE SEQUENCE [LARGE SCALE GENOMIC DNA]</scope>
    <source>
        <strain evidence="1 2">AF42-9</strain>
    </source>
</reference>
<keyword evidence="2" id="KW-1185">Reference proteome</keyword>
<proteinExistence type="predicted"/>
<accession>A0A3C0CEY2</accession>
<evidence type="ECO:0000313" key="1">
    <source>
        <dbReference type="EMBL" id="RHK47779.1"/>
    </source>
</evidence>
<gene>
    <name evidence="1" type="ORF">DW060_11740</name>
</gene>
<dbReference type="PROSITE" id="PS50943">
    <property type="entry name" value="HTH_CROC1"/>
    <property type="match status" value="1"/>
</dbReference>
<dbReference type="EMBL" id="QRNO01000081">
    <property type="protein sequence ID" value="RHK47779.1"/>
    <property type="molecule type" value="Genomic_DNA"/>
</dbReference>
<dbReference type="Pfam" id="PF01381">
    <property type="entry name" value="HTH_3"/>
    <property type="match status" value="1"/>
</dbReference>
<dbReference type="GO" id="GO:0003677">
    <property type="term" value="F:DNA binding"/>
    <property type="evidence" value="ECO:0007669"/>
    <property type="project" value="InterPro"/>
</dbReference>
<comment type="caution">
    <text evidence="1">The sequence shown here is derived from an EMBL/GenBank/DDBJ whole genome shotgun (WGS) entry which is preliminary data.</text>
</comment>
<dbReference type="InterPro" id="IPR001387">
    <property type="entry name" value="Cro/C1-type_HTH"/>
</dbReference>
<dbReference type="InterPro" id="IPR010982">
    <property type="entry name" value="Lambda_DNA-bd_dom_sf"/>
</dbReference>
<evidence type="ECO:0000313" key="2">
    <source>
        <dbReference type="Proteomes" id="UP000286598"/>
    </source>
</evidence>